<name>A0AAN9R4H5_CANGL</name>
<gene>
    <name evidence="3" type="ORF">VNO77_00894</name>
</gene>
<reference evidence="3 4" key="1">
    <citation type="submission" date="2024-01" db="EMBL/GenBank/DDBJ databases">
        <title>The genomes of 5 underutilized Papilionoideae crops provide insights into root nodulation and disease resistanc.</title>
        <authorList>
            <person name="Jiang F."/>
        </authorList>
    </citation>
    <scope>NUCLEOTIDE SEQUENCE [LARGE SCALE GENOMIC DNA]</scope>
    <source>
        <strain evidence="3">LVBAO_FW01</strain>
        <tissue evidence="3">Leaves</tissue>
    </source>
</reference>
<keyword evidence="2" id="KW-0472">Membrane</keyword>
<sequence length="111" mass="12808">MRVGKSHQIQAIKGNLKCISVVLVFEYKLVAEILHGSRQWAMSIEQDGKKVEKEKQTNKERERLPTYGNGSNELNMRMEGNRNRRRNKYNLYLLVGAFHHAGAYVFLSVVS</sequence>
<accession>A0AAN9R4H5</accession>
<feature type="compositionally biased region" description="Basic and acidic residues" evidence="1">
    <location>
        <begin position="49"/>
        <end position="64"/>
    </location>
</feature>
<keyword evidence="2" id="KW-1133">Transmembrane helix</keyword>
<keyword evidence="2" id="KW-0812">Transmembrane</keyword>
<organism evidence="3 4">
    <name type="scientific">Canavalia gladiata</name>
    <name type="common">Sword bean</name>
    <name type="synonym">Dolichos gladiatus</name>
    <dbReference type="NCBI Taxonomy" id="3824"/>
    <lineage>
        <taxon>Eukaryota</taxon>
        <taxon>Viridiplantae</taxon>
        <taxon>Streptophyta</taxon>
        <taxon>Embryophyta</taxon>
        <taxon>Tracheophyta</taxon>
        <taxon>Spermatophyta</taxon>
        <taxon>Magnoliopsida</taxon>
        <taxon>eudicotyledons</taxon>
        <taxon>Gunneridae</taxon>
        <taxon>Pentapetalae</taxon>
        <taxon>rosids</taxon>
        <taxon>fabids</taxon>
        <taxon>Fabales</taxon>
        <taxon>Fabaceae</taxon>
        <taxon>Papilionoideae</taxon>
        <taxon>50 kb inversion clade</taxon>
        <taxon>NPAAA clade</taxon>
        <taxon>indigoferoid/millettioid clade</taxon>
        <taxon>Phaseoleae</taxon>
        <taxon>Canavalia</taxon>
    </lineage>
</organism>
<keyword evidence="4" id="KW-1185">Reference proteome</keyword>
<dbReference type="Proteomes" id="UP001367508">
    <property type="component" value="Unassembled WGS sequence"/>
</dbReference>
<evidence type="ECO:0000313" key="4">
    <source>
        <dbReference type="Proteomes" id="UP001367508"/>
    </source>
</evidence>
<evidence type="ECO:0000256" key="1">
    <source>
        <dbReference type="SAM" id="MobiDB-lite"/>
    </source>
</evidence>
<dbReference type="EMBL" id="JAYMYQ010000001">
    <property type="protein sequence ID" value="KAK7358952.1"/>
    <property type="molecule type" value="Genomic_DNA"/>
</dbReference>
<evidence type="ECO:0000313" key="3">
    <source>
        <dbReference type="EMBL" id="KAK7358952.1"/>
    </source>
</evidence>
<protein>
    <recommendedName>
        <fullName evidence="5">Transmembrane protein</fullName>
    </recommendedName>
</protein>
<feature type="transmembrane region" description="Helical" evidence="2">
    <location>
        <begin position="91"/>
        <end position="110"/>
    </location>
</feature>
<evidence type="ECO:0000256" key="2">
    <source>
        <dbReference type="SAM" id="Phobius"/>
    </source>
</evidence>
<evidence type="ECO:0008006" key="5">
    <source>
        <dbReference type="Google" id="ProtNLM"/>
    </source>
</evidence>
<proteinExistence type="predicted"/>
<feature type="region of interest" description="Disordered" evidence="1">
    <location>
        <begin position="49"/>
        <end position="81"/>
    </location>
</feature>
<dbReference type="AlphaFoldDB" id="A0AAN9R4H5"/>
<comment type="caution">
    <text evidence="3">The sequence shown here is derived from an EMBL/GenBank/DDBJ whole genome shotgun (WGS) entry which is preliminary data.</text>
</comment>